<dbReference type="Gene3D" id="1.25.40.10">
    <property type="entry name" value="Tetratricopeptide repeat domain"/>
    <property type="match status" value="1"/>
</dbReference>
<keyword evidence="3" id="KW-0808">Transferase</keyword>
<comment type="caution">
    <text evidence="13">The sequence shown here is derived from an EMBL/GenBank/DDBJ whole genome shotgun (WGS) entry which is preliminary data.</text>
</comment>
<evidence type="ECO:0000256" key="7">
    <source>
        <dbReference type="ARBA" id="ARBA00047899"/>
    </source>
</evidence>
<keyword evidence="5 13" id="KW-0418">Kinase</keyword>
<feature type="transmembrane region" description="Helical" evidence="11">
    <location>
        <begin position="280"/>
        <end position="300"/>
    </location>
</feature>
<evidence type="ECO:0000256" key="1">
    <source>
        <dbReference type="ARBA" id="ARBA00012513"/>
    </source>
</evidence>
<keyword evidence="11" id="KW-0812">Transmembrane</keyword>
<dbReference type="SUPFAM" id="SSF56112">
    <property type="entry name" value="Protein kinase-like (PK-like)"/>
    <property type="match status" value="1"/>
</dbReference>
<gene>
    <name evidence="13" type="ORF">HMPREF1866_00520</name>
</gene>
<proteinExistence type="predicted"/>
<sequence length="659" mass="75319">MLEIGSLLDGKYKILNKIGQGGMSIVYLAMNEKANKQWAIKEMRKEKNKNCEVMRQSLITETNLLKELKHPYLPSIADIIENEDTIIIVMDYVEGRALSDILSEKGTIDEASVVEYAIQLCDVLDYLHSQNPPIIYRDLKPSNIILKPDGKITLIDFGTARRYNYDSISDTTCLGTIGYAAPEQFAGENLRQTDARTDIYNLGATMYHLLTGVNPSEPPYELYPIRKWDERLSDGLEKIILRATRKDPERRFENCKEMAYALKHYKDLDDSYIRRQKKKIFLFAATITISASSFFVAMAANGMEKRELSKVYNNYLSEATLTIASDKNKNDIDGRVLKLLNDAVNIAPQKTEAYIRMLDYYCESGQTGNGLRVLSSMIASGKGELEKNDDIMMKMGQIYFLGNSKDADFDVDYGTAARYFDKVDTKKYPQAKYYSSLSRALSEIGSDSETIVRDMNNIDEYLNTGVKEEEKVEIYTTLSKIYRANAYTIQKSGEKPFDKSIELLDKANEILKSPYIESEIKEKYLPEVYFGLADAYYRRANIDLQDKRAKEDLYEAVTYYDQYLIFATNTQSILFENRIGDIYRTLGEYNRAEDKYKDIIKKYPDDATAYISLSTMLLIDMKDVNSSVEVYKKASVLPDIESNSNFISLKNKLQNVGGI</sequence>
<dbReference type="EMBL" id="LSDA01000013">
    <property type="protein sequence ID" value="KXB60487.1"/>
    <property type="molecule type" value="Genomic_DNA"/>
</dbReference>
<feature type="repeat" description="TPR" evidence="9">
    <location>
        <begin position="573"/>
        <end position="606"/>
    </location>
</feature>
<dbReference type="PANTHER" id="PTHR24363">
    <property type="entry name" value="SERINE/THREONINE PROTEIN KINASE"/>
    <property type="match status" value="1"/>
</dbReference>
<dbReference type="GO" id="GO:0005524">
    <property type="term" value="F:ATP binding"/>
    <property type="evidence" value="ECO:0007669"/>
    <property type="project" value="UniProtKB-UniRule"/>
</dbReference>
<dbReference type="SUPFAM" id="SSF48452">
    <property type="entry name" value="TPR-like"/>
    <property type="match status" value="1"/>
</dbReference>
<dbReference type="InterPro" id="IPR011990">
    <property type="entry name" value="TPR-like_helical_dom_sf"/>
</dbReference>
<evidence type="ECO:0000256" key="5">
    <source>
        <dbReference type="ARBA" id="ARBA00022777"/>
    </source>
</evidence>
<evidence type="ECO:0000256" key="3">
    <source>
        <dbReference type="ARBA" id="ARBA00022679"/>
    </source>
</evidence>
<keyword evidence="4 10" id="KW-0547">Nucleotide-binding</keyword>
<dbReference type="EC" id="2.7.11.1" evidence="1"/>
<feature type="binding site" evidence="10">
    <location>
        <position position="41"/>
    </location>
    <ligand>
        <name>ATP</name>
        <dbReference type="ChEBI" id="CHEBI:30616"/>
    </ligand>
</feature>
<evidence type="ECO:0000313" key="13">
    <source>
        <dbReference type="EMBL" id="KXB60487.1"/>
    </source>
</evidence>
<dbReference type="Gene3D" id="1.10.510.10">
    <property type="entry name" value="Transferase(Phosphotransferase) domain 1"/>
    <property type="match status" value="1"/>
</dbReference>
<evidence type="ECO:0000256" key="11">
    <source>
        <dbReference type="SAM" id="Phobius"/>
    </source>
</evidence>
<dbReference type="Proteomes" id="UP000070394">
    <property type="component" value="Unassembled WGS sequence"/>
</dbReference>
<name>A0A133ZYF4_9FIRM</name>
<evidence type="ECO:0000256" key="10">
    <source>
        <dbReference type="PROSITE-ProRule" id="PRU10141"/>
    </source>
</evidence>
<evidence type="ECO:0000256" key="2">
    <source>
        <dbReference type="ARBA" id="ARBA00022527"/>
    </source>
</evidence>
<dbReference type="InterPro" id="IPR019734">
    <property type="entry name" value="TPR_rpt"/>
</dbReference>
<dbReference type="InterPro" id="IPR017441">
    <property type="entry name" value="Protein_kinase_ATP_BS"/>
</dbReference>
<protein>
    <recommendedName>
        <fullName evidence="1">non-specific serine/threonine protein kinase</fullName>
        <ecNumber evidence="1">2.7.11.1</ecNumber>
    </recommendedName>
</protein>
<dbReference type="InterPro" id="IPR008271">
    <property type="entry name" value="Ser/Thr_kinase_AS"/>
</dbReference>
<dbReference type="CDD" id="cd14014">
    <property type="entry name" value="STKc_PknB_like"/>
    <property type="match status" value="1"/>
</dbReference>
<dbReference type="SMART" id="SM00220">
    <property type="entry name" value="S_TKc"/>
    <property type="match status" value="1"/>
</dbReference>
<dbReference type="PANTHER" id="PTHR24363:SF0">
    <property type="entry name" value="SERINE_THREONINE KINASE LIKE DOMAIN CONTAINING 1"/>
    <property type="match status" value="1"/>
</dbReference>
<evidence type="ECO:0000256" key="8">
    <source>
        <dbReference type="ARBA" id="ARBA00048679"/>
    </source>
</evidence>
<dbReference type="InterPro" id="IPR011009">
    <property type="entry name" value="Kinase-like_dom_sf"/>
</dbReference>
<dbReference type="RefSeq" id="WP_060930477.1">
    <property type="nucleotide sequence ID" value="NZ_KQ959776.1"/>
</dbReference>
<dbReference type="PATRIC" id="fig|467210.3.peg.512"/>
<dbReference type="OrthoDB" id="9788659at2"/>
<feature type="domain" description="Protein kinase" evidence="12">
    <location>
        <begin position="12"/>
        <end position="273"/>
    </location>
</feature>
<dbReference type="Gene3D" id="3.30.200.20">
    <property type="entry name" value="Phosphorylase Kinase, domain 1"/>
    <property type="match status" value="1"/>
</dbReference>
<dbReference type="PROSITE" id="PS50011">
    <property type="entry name" value="PROTEIN_KINASE_DOM"/>
    <property type="match status" value="1"/>
</dbReference>
<keyword evidence="9" id="KW-0802">TPR repeat</keyword>
<dbReference type="InterPro" id="IPR000719">
    <property type="entry name" value="Prot_kinase_dom"/>
</dbReference>
<dbReference type="STRING" id="467210.HMPREF1866_00520"/>
<evidence type="ECO:0000256" key="6">
    <source>
        <dbReference type="ARBA" id="ARBA00022840"/>
    </source>
</evidence>
<keyword evidence="14" id="KW-1185">Reference proteome</keyword>
<evidence type="ECO:0000256" key="4">
    <source>
        <dbReference type="ARBA" id="ARBA00022741"/>
    </source>
</evidence>
<dbReference type="PROSITE" id="PS50005">
    <property type="entry name" value="TPR"/>
    <property type="match status" value="1"/>
</dbReference>
<comment type="catalytic activity">
    <reaction evidence="8">
        <text>L-seryl-[protein] + ATP = O-phospho-L-seryl-[protein] + ADP + H(+)</text>
        <dbReference type="Rhea" id="RHEA:17989"/>
        <dbReference type="Rhea" id="RHEA-COMP:9863"/>
        <dbReference type="Rhea" id="RHEA-COMP:11604"/>
        <dbReference type="ChEBI" id="CHEBI:15378"/>
        <dbReference type="ChEBI" id="CHEBI:29999"/>
        <dbReference type="ChEBI" id="CHEBI:30616"/>
        <dbReference type="ChEBI" id="CHEBI:83421"/>
        <dbReference type="ChEBI" id="CHEBI:456216"/>
        <dbReference type="EC" id="2.7.11.1"/>
    </reaction>
</comment>
<evidence type="ECO:0000313" key="14">
    <source>
        <dbReference type="Proteomes" id="UP000070394"/>
    </source>
</evidence>
<dbReference type="Pfam" id="PF00069">
    <property type="entry name" value="Pkinase"/>
    <property type="match status" value="1"/>
</dbReference>
<accession>A0A133ZYF4</accession>
<dbReference type="PROSITE" id="PS00108">
    <property type="entry name" value="PROTEIN_KINASE_ST"/>
    <property type="match status" value="1"/>
</dbReference>
<dbReference type="PROSITE" id="PS00107">
    <property type="entry name" value="PROTEIN_KINASE_ATP"/>
    <property type="match status" value="1"/>
</dbReference>
<keyword evidence="11" id="KW-0472">Membrane</keyword>
<dbReference type="AlphaFoldDB" id="A0A133ZYF4"/>
<comment type="catalytic activity">
    <reaction evidence="7">
        <text>L-threonyl-[protein] + ATP = O-phospho-L-threonyl-[protein] + ADP + H(+)</text>
        <dbReference type="Rhea" id="RHEA:46608"/>
        <dbReference type="Rhea" id="RHEA-COMP:11060"/>
        <dbReference type="Rhea" id="RHEA-COMP:11605"/>
        <dbReference type="ChEBI" id="CHEBI:15378"/>
        <dbReference type="ChEBI" id="CHEBI:30013"/>
        <dbReference type="ChEBI" id="CHEBI:30616"/>
        <dbReference type="ChEBI" id="CHEBI:61977"/>
        <dbReference type="ChEBI" id="CHEBI:456216"/>
        <dbReference type="EC" id="2.7.11.1"/>
    </reaction>
</comment>
<dbReference type="GO" id="GO:0004674">
    <property type="term" value="F:protein serine/threonine kinase activity"/>
    <property type="evidence" value="ECO:0007669"/>
    <property type="project" value="UniProtKB-KW"/>
</dbReference>
<reference evidence="14" key="1">
    <citation type="submission" date="2016-01" db="EMBL/GenBank/DDBJ databases">
        <authorList>
            <person name="Mitreva M."/>
            <person name="Pepin K.H."/>
            <person name="Mihindukulasuriya K.A."/>
            <person name="Fulton R."/>
            <person name="Fronick C."/>
            <person name="O'Laughlin M."/>
            <person name="Miner T."/>
            <person name="Herter B."/>
            <person name="Rosa B.A."/>
            <person name="Cordes M."/>
            <person name="Tomlinson C."/>
            <person name="Wollam A."/>
            <person name="Palsikar V.B."/>
            <person name="Mardis E.R."/>
            <person name="Wilson R.K."/>
        </authorList>
    </citation>
    <scope>NUCLEOTIDE SEQUENCE [LARGE SCALE GENOMIC DNA]</scope>
    <source>
        <strain evidence="14">DNF00896</strain>
    </source>
</reference>
<keyword evidence="6 10" id="KW-0067">ATP-binding</keyword>
<keyword evidence="2" id="KW-0723">Serine/threonine-protein kinase</keyword>
<evidence type="ECO:0000256" key="9">
    <source>
        <dbReference type="PROSITE-ProRule" id="PRU00339"/>
    </source>
</evidence>
<organism evidence="13 14">
    <name type="scientific">Lachnoanaerobaculum saburreum</name>
    <dbReference type="NCBI Taxonomy" id="467210"/>
    <lineage>
        <taxon>Bacteria</taxon>
        <taxon>Bacillati</taxon>
        <taxon>Bacillota</taxon>
        <taxon>Clostridia</taxon>
        <taxon>Lachnospirales</taxon>
        <taxon>Lachnospiraceae</taxon>
        <taxon>Lachnoanaerobaculum</taxon>
    </lineage>
</organism>
<keyword evidence="11" id="KW-1133">Transmembrane helix</keyword>
<evidence type="ECO:0000259" key="12">
    <source>
        <dbReference type="PROSITE" id="PS50011"/>
    </source>
</evidence>